<proteinExistence type="predicted"/>
<dbReference type="InterPro" id="IPR010064">
    <property type="entry name" value="HK97-gp10_tail"/>
</dbReference>
<evidence type="ECO:0000256" key="1">
    <source>
        <dbReference type="SAM" id="MobiDB-lite"/>
    </source>
</evidence>
<dbReference type="Pfam" id="PF04883">
    <property type="entry name" value="HK97-gp10_like"/>
    <property type="match status" value="1"/>
</dbReference>
<evidence type="ECO:0000313" key="2">
    <source>
        <dbReference type="EMBL" id="EJW98206.1"/>
    </source>
</evidence>
<dbReference type="EMBL" id="AMCI01004380">
    <property type="protein sequence ID" value="EJW98206.1"/>
    <property type="molecule type" value="Genomic_DNA"/>
</dbReference>
<name>J9FTC3_9ZZZZ</name>
<reference evidence="2" key="1">
    <citation type="journal article" date="2012" name="PLoS ONE">
        <title>Gene sets for utilization of primary and secondary nutrition supplies in the distal gut of endangered iberian lynx.</title>
        <authorList>
            <person name="Alcaide M."/>
            <person name="Messina E."/>
            <person name="Richter M."/>
            <person name="Bargiela R."/>
            <person name="Peplies J."/>
            <person name="Huws S.A."/>
            <person name="Newbold C.J."/>
            <person name="Golyshin P.N."/>
            <person name="Simon M.A."/>
            <person name="Lopez G."/>
            <person name="Yakimov M.M."/>
            <person name="Ferrer M."/>
        </authorList>
    </citation>
    <scope>NUCLEOTIDE SEQUENCE</scope>
</reference>
<accession>J9FTC3</accession>
<dbReference type="AlphaFoldDB" id="J9FTC3"/>
<feature type="region of interest" description="Disordered" evidence="1">
    <location>
        <begin position="49"/>
        <end position="68"/>
    </location>
</feature>
<organism evidence="2">
    <name type="scientific">gut metagenome</name>
    <dbReference type="NCBI Taxonomy" id="749906"/>
    <lineage>
        <taxon>unclassified sequences</taxon>
        <taxon>metagenomes</taxon>
        <taxon>organismal metagenomes</taxon>
    </lineage>
</organism>
<protein>
    <submittedName>
        <fullName evidence="2">Prophage pi2 protein 37</fullName>
    </submittedName>
</protein>
<comment type="caution">
    <text evidence="2">The sequence shown here is derived from an EMBL/GenBank/DDBJ whole genome shotgun (WGS) entry which is preliminary data.</text>
</comment>
<feature type="non-terminal residue" evidence="2">
    <location>
        <position position="68"/>
    </location>
</feature>
<sequence length="68" mass="7230">MASRVRIDGLAAEVMKGLTQYADLASDSMKSAVKKAGATVRKEIQSNAPKNTGAYAKSWSVKKVQESA</sequence>
<gene>
    <name evidence="2" type="ORF">EVA_13687</name>
</gene>